<reference evidence="1 2" key="1">
    <citation type="submission" date="2020-02" db="EMBL/GenBank/DDBJ databases">
        <title>Sequencing the genomes of 1000 actinobacteria strains.</title>
        <authorList>
            <person name="Klenk H.-P."/>
        </authorList>
    </citation>
    <scope>NUCLEOTIDE SEQUENCE [LARGE SCALE GENOMIC DNA]</scope>
    <source>
        <strain evidence="1 2">DSM 27960</strain>
    </source>
</reference>
<keyword evidence="2" id="KW-1185">Reference proteome</keyword>
<evidence type="ECO:0008006" key="3">
    <source>
        <dbReference type="Google" id="ProtNLM"/>
    </source>
</evidence>
<sequence length="308" mass="34395">MVVGTLHSVGHTVLDRHDWQSVEAAHQHRADLLTAGWRARQQSGEVDSIEDFLFTYYPIKPSLLRRWHPGAGVELSDAQLLDSRDYRWYHATASGRVVDAAAFVQAKGATLDFIERLLSQTAARAAQFSCFGLHEWAMVYRQSSDQIRHQSTPLRLSQSATDAVVESHKIACSHYDAFRFFTQEAVPLNALRPTRENQPALEQAGCLHAGMDVYKWATKLGPLVPGDLLLDCFELARDIRVLDMRASPYDVTQYGHSPVAIETEAGKAEYVRQQRAFTARSNDLRGRVVAAIHTARAEAERAAGQQPS</sequence>
<protein>
    <recommendedName>
        <fullName evidence="3">3-methyladenine DNA glycosylase</fullName>
    </recommendedName>
</protein>
<proteinExistence type="predicted"/>
<dbReference type="EMBL" id="JAAMOX010000001">
    <property type="protein sequence ID" value="NIH53933.1"/>
    <property type="molecule type" value="Genomic_DNA"/>
</dbReference>
<dbReference type="AlphaFoldDB" id="A0A7X5TU26"/>
<dbReference type="RefSeq" id="WP_167149950.1">
    <property type="nucleotide sequence ID" value="NZ_JAAMOX010000001.1"/>
</dbReference>
<gene>
    <name evidence="1" type="ORF">FHX76_001801</name>
</gene>
<organism evidence="1 2">
    <name type="scientific">Lysinibacter cavernae</name>
    <dbReference type="NCBI Taxonomy" id="1640652"/>
    <lineage>
        <taxon>Bacteria</taxon>
        <taxon>Bacillati</taxon>
        <taxon>Actinomycetota</taxon>
        <taxon>Actinomycetes</taxon>
        <taxon>Micrococcales</taxon>
        <taxon>Microbacteriaceae</taxon>
        <taxon>Lysinibacter</taxon>
    </lineage>
</organism>
<evidence type="ECO:0000313" key="1">
    <source>
        <dbReference type="EMBL" id="NIH53933.1"/>
    </source>
</evidence>
<comment type="caution">
    <text evidence="1">The sequence shown here is derived from an EMBL/GenBank/DDBJ whole genome shotgun (WGS) entry which is preliminary data.</text>
</comment>
<accession>A0A7X5TU26</accession>
<evidence type="ECO:0000313" key="2">
    <source>
        <dbReference type="Proteomes" id="UP000541033"/>
    </source>
</evidence>
<name>A0A7X5TU26_9MICO</name>
<dbReference type="Proteomes" id="UP000541033">
    <property type="component" value="Unassembled WGS sequence"/>
</dbReference>